<evidence type="ECO:0000313" key="2">
    <source>
        <dbReference type="Proteomes" id="UP000054538"/>
    </source>
</evidence>
<evidence type="ECO:0000313" key="1">
    <source>
        <dbReference type="EMBL" id="KIK77058.1"/>
    </source>
</evidence>
<dbReference type="AlphaFoldDB" id="A0A0D0CP54"/>
<protein>
    <submittedName>
        <fullName evidence="1">Uncharacterized protein</fullName>
    </submittedName>
</protein>
<dbReference type="InParanoid" id="A0A0D0CP54"/>
<gene>
    <name evidence="1" type="ORF">PAXRUDRAFT_779193</name>
</gene>
<dbReference type="Proteomes" id="UP000054538">
    <property type="component" value="Unassembled WGS sequence"/>
</dbReference>
<keyword evidence="2" id="KW-1185">Reference proteome</keyword>
<sequence>MSHPFCIALQVDPRPTSLEAQCILKEARPICKYLIADVWDELGPQIPEYLDSINVKWSTINVTHFTEVKKDAGPMFLWVGVKPGSLSCKNAKVVAVGCKELLMEFQIADVEFAFWESLFTRSVSPQLSNYVSSIHTTANICSPLTPALATPHFEGIRGIYICEGGESKRVFVLMAQHVIFPPNAGHNEPYACTKASQPRHDVLLLGSKVFQDILKSIMVDHYKDELEGLGEAGEGHNDDAQDKEWKKFKQLFQQAEEVVDVLDEFHGEVTKNWSAESQHVLGHVAHFPPISVGTSPKHSTKHWALIKLHCEKIDWEAFKGNVIDLGTNISVDNFMSKMYPHPTARTAFKYPHGHLLQLQDFLNEDELRHPKTHNANGEACLLVIKNGNSTSVTISRATGIMSFVHEYFEDGTHEVSMELAIYPYGNKGGTFSAPGDSYSIIADSKGHIVNLLTGSAGQIDSTDVMYAMPFY</sequence>
<reference evidence="1 2" key="1">
    <citation type="submission" date="2014-04" db="EMBL/GenBank/DDBJ databases">
        <authorList>
            <consortium name="DOE Joint Genome Institute"/>
            <person name="Kuo A."/>
            <person name="Kohler A."/>
            <person name="Jargeat P."/>
            <person name="Nagy L.G."/>
            <person name="Floudas D."/>
            <person name="Copeland A."/>
            <person name="Barry K.W."/>
            <person name="Cichocki N."/>
            <person name="Veneault-Fourrey C."/>
            <person name="LaButti K."/>
            <person name="Lindquist E.A."/>
            <person name="Lipzen A."/>
            <person name="Lundell T."/>
            <person name="Morin E."/>
            <person name="Murat C."/>
            <person name="Sun H."/>
            <person name="Tunlid A."/>
            <person name="Henrissat B."/>
            <person name="Grigoriev I.V."/>
            <person name="Hibbett D.S."/>
            <person name="Martin F."/>
            <person name="Nordberg H.P."/>
            <person name="Cantor M.N."/>
            <person name="Hua S.X."/>
        </authorList>
    </citation>
    <scope>NUCLEOTIDE SEQUENCE [LARGE SCALE GENOMIC DNA]</scope>
    <source>
        <strain evidence="1 2">Ve08.2h10</strain>
    </source>
</reference>
<dbReference type="HOGENOM" id="CLU_024804_0_0_1"/>
<proteinExistence type="predicted"/>
<dbReference type="EMBL" id="KN827165">
    <property type="protein sequence ID" value="KIK77058.1"/>
    <property type="molecule type" value="Genomic_DNA"/>
</dbReference>
<organism evidence="1 2">
    <name type="scientific">Paxillus rubicundulus Ve08.2h10</name>
    <dbReference type="NCBI Taxonomy" id="930991"/>
    <lineage>
        <taxon>Eukaryota</taxon>
        <taxon>Fungi</taxon>
        <taxon>Dikarya</taxon>
        <taxon>Basidiomycota</taxon>
        <taxon>Agaricomycotina</taxon>
        <taxon>Agaricomycetes</taxon>
        <taxon>Agaricomycetidae</taxon>
        <taxon>Boletales</taxon>
        <taxon>Paxilineae</taxon>
        <taxon>Paxillaceae</taxon>
        <taxon>Paxillus</taxon>
    </lineage>
</organism>
<accession>A0A0D0CP54</accession>
<dbReference type="OrthoDB" id="5424209at2759"/>
<name>A0A0D0CP54_9AGAM</name>
<reference evidence="2" key="2">
    <citation type="submission" date="2015-01" db="EMBL/GenBank/DDBJ databases">
        <title>Evolutionary Origins and Diversification of the Mycorrhizal Mutualists.</title>
        <authorList>
            <consortium name="DOE Joint Genome Institute"/>
            <consortium name="Mycorrhizal Genomics Consortium"/>
            <person name="Kohler A."/>
            <person name="Kuo A."/>
            <person name="Nagy L.G."/>
            <person name="Floudas D."/>
            <person name="Copeland A."/>
            <person name="Barry K.W."/>
            <person name="Cichocki N."/>
            <person name="Veneault-Fourrey C."/>
            <person name="LaButti K."/>
            <person name="Lindquist E.A."/>
            <person name="Lipzen A."/>
            <person name="Lundell T."/>
            <person name="Morin E."/>
            <person name="Murat C."/>
            <person name="Riley R."/>
            <person name="Ohm R."/>
            <person name="Sun H."/>
            <person name="Tunlid A."/>
            <person name="Henrissat B."/>
            <person name="Grigoriev I.V."/>
            <person name="Hibbett D.S."/>
            <person name="Martin F."/>
        </authorList>
    </citation>
    <scope>NUCLEOTIDE SEQUENCE [LARGE SCALE GENOMIC DNA]</scope>
    <source>
        <strain evidence="2">Ve08.2h10</strain>
    </source>
</reference>